<sequence>MSSLATPFSHRACDDQAIGRLRTTRLGLTLGSLVLTGLLGGCADENQVTSVKFAPACPTIEVPGVAADRNLYDGQGLDVAHLVSQTQIVNVHGDCDKGGQDSSHRPLTRVRVSVDLHLERGPAATQNRITVPYFIAITRNGAIVDKKVFEDTFPLTAHKPSETVSTPLRLIDLPSGSNAHYSPYTLEAGLQLTHGELDYNYSHLLPAKFINTTPESTR</sequence>
<comment type="caution">
    <text evidence="1">The sequence shown here is derived from an EMBL/GenBank/DDBJ whole genome shotgun (WGS) entry which is preliminary data.</text>
</comment>
<protein>
    <submittedName>
        <fullName evidence="1">Uncharacterized protein</fullName>
    </submittedName>
</protein>
<evidence type="ECO:0000313" key="1">
    <source>
        <dbReference type="EMBL" id="TPW35828.1"/>
    </source>
</evidence>
<dbReference type="EMBL" id="SORZ01000001">
    <property type="protein sequence ID" value="TPW35828.1"/>
    <property type="molecule type" value="Genomic_DNA"/>
</dbReference>
<name>A0A506UR50_9PROT</name>
<proteinExistence type="predicted"/>
<gene>
    <name evidence="1" type="ORF">E3202_02545</name>
</gene>
<dbReference type="RefSeq" id="WP_165600257.1">
    <property type="nucleotide sequence ID" value="NZ_SORZ01000001.1"/>
</dbReference>
<keyword evidence="2" id="KW-1185">Reference proteome</keyword>
<evidence type="ECO:0000313" key="2">
    <source>
        <dbReference type="Proteomes" id="UP000315037"/>
    </source>
</evidence>
<dbReference type="AlphaFoldDB" id="A0A506UR50"/>
<reference evidence="1 2" key="1">
    <citation type="submission" date="2019-03" db="EMBL/GenBank/DDBJ databases">
        <title>The complete genome sequence of Neokomagataea sp. Jb2 NBRC113641.</title>
        <authorList>
            <person name="Chua K.-O."/>
            <person name="Chan K.-G."/>
            <person name="See-Too W.-S."/>
        </authorList>
    </citation>
    <scope>NUCLEOTIDE SEQUENCE [LARGE SCALE GENOMIC DNA]</scope>
    <source>
        <strain evidence="1 2">Jb2</strain>
    </source>
</reference>
<dbReference type="Proteomes" id="UP000315037">
    <property type="component" value="Unassembled WGS sequence"/>
</dbReference>
<organism evidence="1 2">
    <name type="scientific">Oecophyllibacter saccharovorans</name>
    <dbReference type="NCBI Taxonomy" id="2558360"/>
    <lineage>
        <taxon>Bacteria</taxon>
        <taxon>Pseudomonadati</taxon>
        <taxon>Pseudomonadota</taxon>
        <taxon>Alphaproteobacteria</taxon>
        <taxon>Acetobacterales</taxon>
        <taxon>Acetobacteraceae</taxon>
        <taxon>Oecophyllibacter</taxon>
    </lineage>
</organism>
<accession>A0A506UR50</accession>